<dbReference type="OrthoDB" id="591557at2759"/>
<gene>
    <name evidence="2" type="ORF">TorRG33x02_085450</name>
</gene>
<sequence>MELVAGPRRPRVVACELFTFSDEMTEEILSRLDAQSVSGVLFDLLGIYSLRSGRDLRQIWSQMYPNVEDDPPEPDVKFITMMGHHNGVICLSCLNQNTAFLWNPSIRKLKKLPPLDLPYPTHGGGAPPRSSYWYGLAYVDDADDFKVVGLSGCEEQRCGQFYYGANFFRRGNRVGVYSLMRNSWKTTLEMPDIFSEHDHDDDHDPESSTLIVTQPHRVFSSSLVVNGSIHWLIHYGRRQVKGLLESVGIVAFDVTTEVFNLITSPPSLKLRKGCRFHGMSQWYGCLSLVNFETPVSVEIWVMDNYGVSASWTKRFSLDLLECCPVTDAPVVFWPHALCDNGNLLFVYSGDFYLYDVKNNRVECVAPRGHSIIRQATTYVESMFLS</sequence>
<evidence type="ECO:0000313" key="2">
    <source>
        <dbReference type="EMBL" id="PON95716.1"/>
    </source>
</evidence>
<organism evidence="2 3">
    <name type="scientific">Trema orientale</name>
    <name type="common">Charcoal tree</name>
    <name type="synonym">Celtis orientalis</name>
    <dbReference type="NCBI Taxonomy" id="63057"/>
    <lineage>
        <taxon>Eukaryota</taxon>
        <taxon>Viridiplantae</taxon>
        <taxon>Streptophyta</taxon>
        <taxon>Embryophyta</taxon>
        <taxon>Tracheophyta</taxon>
        <taxon>Spermatophyta</taxon>
        <taxon>Magnoliopsida</taxon>
        <taxon>eudicotyledons</taxon>
        <taxon>Gunneridae</taxon>
        <taxon>Pentapetalae</taxon>
        <taxon>rosids</taxon>
        <taxon>fabids</taxon>
        <taxon>Rosales</taxon>
        <taxon>Cannabaceae</taxon>
        <taxon>Trema</taxon>
    </lineage>
</organism>
<dbReference type="CDD" id="cd00195">
    <property type="entry name" value="UBCc_UEV"/>
    <property type="match status" value="1"/>
</dbReference>
<proteinExistence type="predicted"/>
<dbReference type="PANTHER" id="PTHR31672">
    <property type="entry name" value="BNACNNG10540D PROTEIN"/>
    <property type="match status" value="1"/>
</dbReference>
<dbReference type="InterPro" id="IPR017451">
    <property type="entry name" value="F-box-assoc_interact_dom"/>
</dbReference>
<feature type="domain" description="F-box associated beta-propeller type 1" evidence="1">
    <location>
        <begin position="79"/>
        <end position="323"/>
    </location>
</feature>
<keyword evidence="3" id="KW-1185">Reference proteome</keyword>
<name>A0A2P5FD93_TREOI</name>
<dbReference type="NCBIfam" id="TIGR01640">
    <property type="entry name" value="F_box_assoc_1"/>
    <property type="match status" value="1"/>
</dbReference>
<dbReference type="EMBL" id="JXTC01000043">
    <property type="protein sequence ID" value="PON95716.1"/>
    <property type="molecule type" value="Genomic_DNA"/>
</dbReference>
<evidence type="ECO:0000313" key="3">
    <source>
        <dbReference type="Proteomes" id="UP000237000"/>
    </source>
</evidence>
<dbReference type="InterPro" id="IPR050796">
    <property type="entry name" value="SCF_F-box_component"/>
</dbReference>
<dbReference type="InterPro" id="IPR011043">
    <property type="entry name" value="Gal_Oxase/kelch_b-propeller"/>
</dbReference>
<comment type="caution">
    <text evidence="2">The sequence shown here is derived from an EMBL/GenBank/DDBJ whole genome shotgun (WGS) entry which is preliminary data.</text>
</comment>
<evidence type="ECO:0000259" key="1">
    <source>
        <dbReference type="Pfam" id="PF07734"/>
    </source>
</evidence>
<dbReference type="SUPFAM" id="SSF50965">
    <property type="entry name" value="Galactose oxidase, central domain"/>
    <property type="match status" value="1"/>
</dbReference>
<dbReference type="PANTHER" id="PTHR31672:SF13">
    <property type="entry name" value="F-BOX PROTEIN CPR30-LIKE"/>
    <property type="match status" value="1"/>
</dbReference>
<accession>A0A2P5FD93</accession>
<dbReference type="Proteomes" id="UP000237000">
    <property type="component" value="Unassembled WGS sequence"/>
</dbReference>
<dbReference type="InterPro" id="IPR006527">
    <property type="entry name" value="F-box-assoc_dom_typ1"/>
</dbReference>
<dbReference type="InParanoid" id="A0A2P5FD93"/>
<dbReference type="Pfam" id="PF07734">
    <property type="entry name" value="FBA_1"/>
    <property type="match status" value="1"/>
</dbReference>
<reference evidence="3" key="1">
    <citation type="submission" date="2016-06" db="EMBL/GenBank/DDBJ databases">
        <title>Parallel loss of symbiosis genes in relatives of nitrogen-fixing non-legume Parasponia.</title>
        <authorList>
            <person name="Van Velzen R."/>
            <person name="Holmer R."/>
            <person name="Bu F."/>
            <person name="Rutten L."/>
            <person name="Van Zeijl A."/>
            <person name="Liu W."/>
            <person name="Santuari L."/>
            <person name="Cao Q."/>
            <person name="Sharma T."/>
            <person name="Shen D."/>
            <person name="Roswanjaya Y."/>
            <person name="Wardhani T."/>
            <person name="Kalhor M.S."/>
            <person name="Jansen J."/>
            <person name="Van den Hoogen J."/>
            <person name="Gungor B."/>
            <person name="Hartog M."/>
            <person name="Hontelez J."/>
            <person name="Verver J."/>
            <person name="Yang W.-C."/>
            <person name="Schijlen E."/>
            <person name="Repin R."/>
            <person name="Schilthuizen M."/>
            <person name="Schranz E."/>
            <person name="Heidstra R."/>
            <person name="Miyata K."/>
            <person name="Fedorova E."/>
            <person name="Kohlen W."/>
            <person name="Bisseling T."/>
            <person name="Smit S."/>
            <person name="Geurts R."/>
        </authorList>
    </citation>
    <scope>NUCLEOTIDE SEQUENCE [LARGE SCALE GENOMIC DNA]</scope>
    <source>
        <strain evidence="3">cv. RG33-2</strain>
    </source>
</reference>
<dbReference type="AlphaFoldDB" id="A0A2P5FD93"/>
<protein>
    <submittedName>
        <fullName evidence="2">F-box associated domain</fullName>
    </submittedName>
</protein>